<dbReference type="Pfam" id="PF04913">
    <property type="entry name" value="Baculo_Y142"/>
    <property type="match status" value="1"/>
</dbReference>
<dbReference type="InterPro" id="IPR006997">
    <property type="entry name" value="Baculo_Y142"/>
</dbReference>
<protein>
    <submittedName>
        <fullName evidence="1">p49</fullName>
    </submittedName>
</protein>
<evidence type="ECO:0000313" key="1">
    <source>
        <dbReference type="EMBL" id="AJA91651.1"/>
    </source>
</evidence>
<organism evidence="1">
    <name type="scientific">Adoxophyes orana granulovirus</name>
    <name type="common">AoGV</name>
    <dbReference type="NCBI Taxonomy" id="170617"/>
    <lineage>
        <taxon>Viruses</taxon>
        <taxon>Viruses incertae sedis</taxon>
        <taxon>Naldaviricetes</taxon>
        <taxon>Lefavirales</taxon>
        <taxon>Baculoviridae</taxon>
        <taxon>Betabaculovirus</taxon>
        <taxon>Betabaculovirus adoranae</taxon>
    </lineage>
</organism>
<dbReference type="EMBL" id="KM226332">
    <property type="protein sequence ID" value="AJA91651.1"/>
    <property type="molecule type" value="Genomic_DNA"/>
</dbReference>
<sequence>MDLSDELLPLAFAHLYFDIKESDVVSDVEEYINNSENYLKIINYIQSIRLRNVVSDFTEDMFEYVTPQFRFVCERDYNLDIVKIKNHKFFIPKGASVYATNLLVSDVDKAMMEIFKLTNLIDKTKTVNVSKKYCVSTDNSEGVLFARPYLDWMGLKVCEGATYNQDDYYRLYVVGEQLAYRLLNAKLNLNSLNLEDKGVLKNFYKGLPLRRTANSKHVKTEKRFVTDNCDVVFDRFANEFMQGGNEIHFVQRDYIFDALSFPEDLLEELQNNWTTDTSLHKLVINFKRHESVQLHDTQTVIDRYSITNYKIMQVSMQDYKLPNSNSAQSVDYLFIPSNVYQIRHTLNSAFMPSLGLVVLAKHAFFGSRRVLDFEPNEDLFNFVKNKTAINEKNRFYHLGGSYFLEETYFTLNEIPIYVVVRIDNDLILRHNLISNSFDLKQLKHNWVYNSILNLFVRKH</sequence>
<reference evidence="1" key="1">
    <citation type="journal article" date="2015" name="J. Gen. Virol.">
        <title>Isolation of an Adoxophyes orana granulovirus (AdorGV) occlusion body morphology mutant: biological activity, genome sequence and relationship to other isolates of AdorGV.</title>
        <authorList>
            <person name="Nakai M."/>
            <person name="Harrison R.L."/>
            <person name="Uchida H."/>
            <person name="Ukuda R."/>
            <person name="Hikihara S."/>
            <person name="Ishii K."/>
            <person name="Kunimi Y."/>
        </authorList>
    </citation>
    <scope>NUCLEOTIDE SEQUENCE</scope>
    <source>
        <strain evidence="1">Miyazaki</strain>
    </source>
</reference>
<organismHost>
    <name type="scientific">Adoxophyes</name>
    <dbReference type="NCBI Taxonomy" id="85584"/>
</organismHost>
<accession>A0A0A7V0L1</accession>
<name>A0A0A7V0L1_GVAO</name>
<proteinExistence type="predicted"/>